<accession>A0A7S3C6E5</accession>
<sequence>MIDDAMLRTVATYVLYATAGFLFLPAGRDIVSHKTCILPGEKDMRKAMNATSVKVRTFFWGVWGMNHCMMSALKIYALHSGDLTLLKILSVQTVVCLAYLVLCGKSCLAAKADVSGFRNVFVLEAAAITFLAWCPVVA</sequence>
<gene>
    <name evidence="2" type="ORF">CROS1456_LOCUS456</name>
</gene>
<keyword evidence="1" id="KW-0472">Membrane</keyword>
<evidence type="ECO:0000313" key="2">
    <source>
        <dbReference type="EMBL" id="CAE0187390.1"/>
    </source>
</evidence>
<feature type="transmembrane region" description="Helical" evidence="1">
    <location>
        <begin position="58"/>
        <end position="77"/>
    </location>
</feature>
<proteinExistence type="predicted"/>
<protein>
    <submittedName>
        <fullName evidence="2">Uncharacterized protein</fullName>
    </submittedName>
</protein>
<keyword evidence="1" id="KW-0812">Transmembrane</keyword>
<dbReference type="AlphaFoldDB" id="A0A7S3C6E5"/>
<feature type="transmembrane region" description="Helical" evidence="1">
    <location>
        <begin position="6"/>
        <end position="24"/>
    </location>
</feature>
<feature type="transmembrane region" description="Helical" evidence="1">
    <location>
        <begin position="83"/>
        <end position="102"/>
    </location>
</feature>
<dbReference type="EMBL" id="HBHZ01000563">
    <property type="protein sequence ID" value="CAE0187390.1"/>
    <property type="molecule type" value="Transcribed_RNA"/>
</dbReference>
<name>A0A7S3C6E5_9CHLO</name>
<keyword evidence="1" id="KW-1133">Transmembrane helix</keyword>
<reference evidence="2" key="1">
    <citation type="submission" date="2021-01" db="EMBL/GenBank/DDBJ databases">
        <authorList>
            <person name="Corre E."/>
            <person name="Pelletier E."/>
            <person name="Niang G."/>
            <person name="Scheremetjew M."/>
            <person name="Finn R."/>
            <person name="Kale V."/>
            <person name="Holt S."/>
            <person name="Cochrane G."/>
            <person name="Meng A."/>
            <person name="Brown T."/>
            <person name="Cohen L."/>
        </authorList>
    </citation>
    <scope>NUCLEOTIDE SEQUENCE</scope>
    <source>
        <strain evidence="2">RCC1871</strain>
    </source>
</reference>
<evidence type="ECO:0000256" key="1">
    <source>
        <dbReference type="SAM" id="Phobius"/>
    </source>
</evidence>
<organism evidence="2">
    <name type="scientific">Chloropicon roscoffensis</name>
    <dbReference type="NCBI Taxonomy" id="1461544"/>
    <lineage>
        <taxon>Eukaryota</taxon>
        <taxon>Viridiplantae</taxon>
        <taxon>Chlorophyta</taxon>
        <taxon>Chloropicophyceae</taxon>
        <taxon>Chloropicales</taxon>
        <taxon>Chloropicaceae</taxon>
        <taxon>Chloropicon</taxon>
    </lineage>
</organism>